<dbReference type="EMBL" id="CP007044">
    <property type="protein sequence ID" value="AHG23020.1"/>
    <property type="molecule type" value="Genomic_DNA"/>
</dbReference>
<keyword evidence="1" id="KW-0472">Membrane</keyword>
<keyword evidence="3" id="KW-1185">Reference proteome</keyword>
<organism evidence="2 3">
    <name type="scientific">Chania multitudinisentens RB-25</name>
    <dbReference type="NCBI Taxonomy" id="1441930"/>
    <lineage>
        <taxon>Bacteria</taxon>
        <taxon>Pseudomonadati</taxon>
        <taxon>Pseudomonadota</taxon>
        <taxon>Gammaproteobacteria</taxon>
        <taxon>Enterobacterales</taxon>
        <taxon>Yersiniaceae</taxon>
        <taxon>Chania</taxon>
    </lineage>
</organism>
<reference evidence="2 3" key="1">
    <citation type="submission" date="2014-01" db="EMBL/GenBank/DDBJ databases">
        <title>Isolation of Serratia multitudinisentens RB-25 from Ex-Landfill site.</title>
        <authorList>
            <person name="Robson E.H.J."/>
        </authorList>
    </citation>
    <scope>NUCLEOTIDE SEQUENCE [LARGE SCALE GENOMIC DNA]</scope>
    <source>
        <strain evidence="2 3">RB-25</strain>
    </source>
</reference>
<protein>
    <submittedName>
        <fullName evidence="2">Uncharacterized protein</fullName>
    </submittedName>
</protein>
<keyword evidence="1" id="KW-0812">Transmembrane</keyword>
<feature type="transmembrane region" description="Helical" evidence="1">
    <location>
        <begin position="61"/>
        <end position="79"/>
    </location>
</feature>
<dbReference type="HOGENOM" id="CLU_2587765_0_0_6"/>
<sequence length="80" mass="9674">MYSNFRLDNSGYKITISMFYSDFFALIRYKYIAKQNIIFLFHKINLILHFVNGEYLECNGFYLFVFPVTKNIILICFFVE</sequence>
<gene>
    <name evidence="2" type="ORF">Z042_23865</name>
</gene>
<name>W0LLT7_9GAMM</name>
<dbReference type="Proteomes" id="UP000019030">
    <property type="component" value="Chromosome"/>
</dbReference>
<proteinExistence type="predicted"/>
<reference evidence="2 3" key="2">
    <citation type="submission" date="2015-03" db="EMBL/GenBank/DDBJ databases">
        <authorList>
            <person name="Chan K.-G."/>
        </authorList>
    </citation>
    <scope>NUCLEOTIDE SEQUENCE [LARGE SCALE GENOMIC DNA]</scope>
    <source>
        <strain evidence="2 3">RB-25</strain>
    </source>
</reference>
<keyword evidence="1" id="KW-1133">Transmembrane helix</keyword>
<evidence type="ECO:0000313" key="2">
    <source>
        <dbReference type="EMBL" id="AHG23020.1"/>
    </source>
</evidence>
<accession>W0LLT7</accession>
<evidence type="ECO:0000256" key="1">
    <source>
        <dbReference type="SAM" id="Phobius"/>
    </source>
</evidence>
<evidence type="ECO:0000313" key="3">
    <source>
        <dbReference type="Proteomes" id="UP000019030"/>
    </source>
</evidence>
<dbReference type="KEGG" id="sfo:Z042_23865"/>
<dbReference type="AlphaFoldDB" id="W0LLT7"/>
<dbReference type="STRING" id="1441930.Z042_23865"/>